<dbReference type="InterPro" id="IPR003961">
    <property type="entry name" value="FN3_dom"/>
</dbReference>
<feature type="transmembrane region" description="Helical" evidence="4">
    <location>
        <begin position="21"/>
        <end position="43"/>
    </location>
</feature>
<keyword evidence="7" id="KW-1185">Reference proteome</keyword>
<keyword evidence="1" id="KW-0378">Hydrolase</keyword>
<keyword evidence="1" id="KW-0326">Glycosidase</keyword>
<protein>
    <recommendedName>
        <fullName evidence="5">Fibronectin type-III domain-containing protein</fullName>
    </recommendedName>
</protein>
<feature type="compositionally biased region" description="Low complexity" evidence="3">
    <location>
        <begin position="106"/>
        <end position="124"/>
    </location>
</feature>
<feature type="region of interest" description="Disordered" evidence="3">
    <location>
        <begin position="45"/>
        <end position="191"/>
    </location>
</feature>
<comment type="caution">
    <text evidence="6">The sequence shown here is derived from an EMBL/GenBank/DDBJ whole genome shotgun (WGS) entry which is preliminary data.</text>
</comment>
<feature type="domain" description="Fibronectin type-III" evidence="5">
    <location>
        <begin position="421"/>
        <end position="514"/>
    </location>
</feature>
<keyword evidence="4" id="KW-0472">Membrane</keyword>
<dbReference type="GO" id="GO:0016798">
    <property type="term" value="F:hydrolase activity, acting on glycosyl bonds"/>
    <property type="evidence" value="ECO:0007669"/>
    <property type="project" value="UniProtKB-KW"/>
</dbReference>
<dbReference type="PANTHER" id="PTHR47135:SF1">
    <property type="entry name" value="FIBRONECTIN TYPE III DOMAIN-CONTAINING PROTEIN 7"/>
    <property type="match status" value="1"/>
</dbReference>
<feature type="compositionally biased region" description="Low complexity" evidence="3">
    <location>
        <begin position="47"/>
        <end position="67"/>
    </location>
</feature>
<feature type="domain" description="Fibronectin type-III" evidence="5">
    <location>
        <begin position="209"/>
        <end position="308"/>
    </location>
</feature>
<dbReference type="CDD" id="cd00063">
    <property type="entry name" value="FN3"/>
    <property type="match status" value="1"/>
</dbReference>
<dbReference type="RefSeq" id="WP_345006798.1">
    <property type="nucleotide sequence ID" value="NZ_BAAAVW010000035.1"/>
</dbReference>
<evidence type="ECO:0000313" key="6">
    <source>
        <dbReference type="EMBL" id="GIG51593.1"/>
    </source>
</evidence>
<dbReference type="Gene3D" id="2.60.40.10">
    <property type="entry name" value="Immunoglobulins"/>
    <property type="match status" value="2"/>
</dbReference>
<proteinExistence type="predicted"/>
<dbReference type="InterPro" id="IPR013783">
    <property type="entry name" value="Ig-like_fold"/>
</dbReference>
<dbReference type="PROSITE" id="PS50853">
    <property type="entry name" value="FN3"/>
    <property type="match status" value="3"/>
</dbReference>
<evidence type="ECO:0000256" key="4">
    <source>
        <dbReference type="SAM" id="Phobius"/>
    </source>
</evidence>
<reference evidence="6" key="1">
    <citation type="submission" date="2021-01" db="EMBL/GenBank/DDBJ databases">
        <title>Whole genome shotgun sequence of Dactylosporangium siamense NBRC 106093.</title>
        <authorList>
            <person name="Komaki H."/>
            <person name="Tamura T."/>
        </authorList>
    </citation>
    <scope>NUCLEOTIDE SEQUENCE</scope>
    <source>
        <strain evidence="6">NBRC 106093</strain>
    </source>
</reference>
<dbReference type="PANTHER" id="PTHR47135">
    <property type="entry name" value="FIBRONECTIN TYPE III DOMAIN-CONTAINING PROTEIN 7"/>
    <property type="match status" value="1"/>
</dbReference>
<keyword evidence="4" id="KW-1133">Transmembrane helix</keyword>
<feature type="domain" description="Fibronectin type-III" evidence="5">
    <location>
        <begin position="332"/>
        <end position="420"/>
    </location>
</feature>
<dbReference type="Proteomes" id="UP000660611">
    <property type="component" value="Unassembled WGS sequence"/>
</dbReference>
<dbReference type="Pfam" id="PF00041">
    <property type="entry name" value="fn3"/>
    <property type="match status" value="1"/>
</dbReference>
<feature type="transmembrane region" description="Helical" evidence="4">
    <location>
        <begin position="637"/>
        <end position="657"/>
    </location>
</feature>
<dbReference type="EMBL" id="BONQ01000156">
    <property type="protein sequence ID" value="GIG51593.1"/>
    <property type="molecule type" value="Genomic_DNA"/>
</dbReference>
<sequence>MREQSGLTSNATGRDGKRVGLTILTAGLIGFAITGGPAFGGLMGQIGATPGPSAAATGGPSPAPGTAVRTTSTPKAKAQRAGDTGSPGPTGGTANGLDPAAQATRSTDPSPSPTGTDPSPSAGSGAPGSGDGSQDGTGDTNDDGTWAGNGNPADDGTVADDGVAGHDGQGDTAAAASEPVDADGNPLDTVDDATAAGRAASAAAGGATAPSAPELVSVTAVDHGLRVAWVHDGSGVDHYVATAYDRQGIADGSCLGALPSTAACDIGAGVAAGGAYVVRVVAYGGAGAVAPSSPASSDVVVISGSAPPTASTAPTMPVVTAPPGGGGVLSAAPGEPVELVVTPGDRQLMVEWRAPWPHDGVAGYTVHVEEDAGLDCVTTEVHCTISGLTNGTPYTVRVRTDGTGGSGGSAWVTAVATPSLAPGEPTGVTAVARIEAITVSWVAGAPGTGVARFQALATSTVGGDQGVCESVDGNTCTISGLKWGDTYTVAVKALGRHGRNSAWSVPAQVATPEEVTLPASVPVGAGGIGSSSGDTVAPGETFTVSGSGFAPHSTVKVALYSDPHLLATTMTDGTGAFSVPVSVPADLHGAHTLVVAGVDGDGAARYLTMALTVAEAYSVTAFGDAGAGMLAVTGDPVGGIAGTGAVMLLAGVALLTLTRAGKRTEGTP</sequence>
<dbReference type="SUPFAM" id="SSF49265">
    <property type="entry name" value="Fibronectin type III"/>
    <property type="match status" value="2"/>
</dbReference>
<organism evidence="6 7">
    <name type="scientific">Dactylosporangium siamense</name>
    <dbReference type="NCBI Taxonomy" id="685454"/>
    <lineage>
        <taxon>Bacteria</taxon>
        <taxon>Bacillati</taxon>
        <taxon>Actinomycetota</taxon>
        <taxon>Actinomycetes</taxon>
        <taxon>Micromonosporales</taxon>
        <taxon>Micromonosporaceae</taxon>
        <taxon>Dactylosporangium</taxon>
    </lineage>
</organism>
<evidence type="ECO:0000313" key="7">
    <source>
        <dbReference type="Proteomes" id="UP000660611"/>
    </source>
</evidence>
<keyword evidence="2" id="KW-0119">Carbohydrate metabolism</keyword>
<dbReference type="InterPro" id="IPR036116">
    <property type="entry name" value="FN3_sf"/>
</dbReference>
<evidence type="ECO:0000259" key="5">
    <source>
        <dbReference type="PROSITE" id="PS50853"/>
    </source>
</evidence>
<evidence type="ECO:0000256" key="1">
    <source>
        <dbReference type="ARBA" id="ARBA00023295"/>
    </source>
</evidence>
<accession>A0A919PZK1</accession>
<evidence type="ECO:0000256" key="3">
    <source>
        <dbReference type="SAM" id="MobiDB-lite"/>
    </source>
</evidence>
<name>A0A919PZK1_9ACTN</name>
<dbReference type="SMART" id="SM00060">
    <property type="entry name" value="FN3"/>
    <property type="match status" value="3"/>
</dbReference>
<dbReference type="AlphaFoldDB" id="A0A919PZK1"/>
<feature type="compositionally biased region" description="Low complexity" evidence="3">
    <location>
        <begin position="136"/>
        <end position="162"/>
    </location>
</feature>
<gene>
    <name evidence="6" type="ORF">Dsi01nite_096340</name>
</gene>
<evidence type="ECO:0000256" key="2">
    <source>
        <dbReference type="ARBA" id="ARBA00023326"/>
    </source>
</evidence>
<keyword evidence="4" id="KW-0812">Transmembrane</keyword>
<keyword evidence="2" id="KW-0624">Polysaccharide degradation</keyword>
<dbReference type="GO" id="GO:0000272">
    <property type="term" value="P:polysaccharide catabolic process"/>
    <property type="evidence" value="ECO:0007669"/>
    <property type="project" value="UniProtKB-KW"/>
</dbReference>
<feature type="compositionally biased region" description="Gly residues" evidence="3">
    <location>
        <begin position="125"/>
        <end position="135"/>
    </location>
</feature>